<comment type="caution">
    <text evidence="2">The sequence shown here is derived from an EMBL/GenBank/DDBJ whole genome shotgun (WGS) entry which is preliminary data.</text>
</comment>
<dbReference type="EMBL" id="JAGIOL010000001">
    <property type="protein sequence ID" value="MBP2435928.1"/>
    <property type="molecule type" value="Genomic_DNA"/>
</dbReference>
<keyword evidence="1" id="KW-0812">Transmembrane</keyword>
<proteinExistence type="predicted"/>
<keyword evidence="1" id="KW-1133">Transmembrane helix</keyword>
<organism evidence="2 3">
    <name type="scientific">Microbacterium amylolyticum</name>
    <dbReference type="NCBI Taxonomy" id="936337"/>
    <lineage>
        <taxon>Bacteria</taxon>
        <taxon>Bacillati</taxon>
        <taxon>Actinomycetota</taxon>
        <taxon>Actinomycetes</taxon>
        <taxon>Micrococcales</taxon>
        <taxon>Microbacteriaceae</taxon>
        <taxon>Microbacterium</taxon>
    </lineage>
</organism>
<dbReference type="RefSeq" id="WP_165131491.1">
    <property type="nucleotide sequence ID" value="NZ_CP049253.1"/>
</dbReference>
<reference evidence="2 3" key="1">
    <citation type="submission" date="2021-03" db="EMBL/GenBank/DDBJ databases">
        <title>Sequencing the genomes of 1000 actinobacteria strains.</title>
        <authorList>
            <person name="Klenk H.-P."/>
        </authorList>
    </citation>
    <scope>NUCLEOTIDE SEQUENCE [LARGE SCALE GENOMIC DNA]</scope>
    <source>
        <strain evidence="2 3">DSM 24221</strain>
    </source>
</reference>
<evidence type="ECO:0000256" key="1">
    <source>
        <dbReference type="SAM" id="Phobius"/>
    </source>
</evidence>
<evidence type="ECO:0000313" key="2">
    <source>
        <dbReference type="EMBL" id="MBP2435928.1"/>
    </source>
</evidence>
<feature type="transmembrane region" description="Helical" evidence="1">
    <location>
        <begin position="118"/>
        <end position="137"/>
    </location>
</feature>
<protein>
    <submittedName>
        <fullName evidence="2">MFS family permease</fullName>
    </submittedName>
</protein>
<feature type="transmembrane region" description="Helical" evidence="1">
    <location>
        <begin position="47"/>
        <end position="75"/>
    </location>
</feature>
<keyword evidence="1" id="KW-0472">Membrane</keyword>
<evidence type="ECO:0000313" key="3">
    <source>
        <dbReference type="Proteomes" id="UP001519362"/>
    </source>
</evidence>
<keyword evidence="3" id="KW-1185">Reference proteome</keyword>
<feature type="transmembrane region" description="Helical" evidence="1">
    <location>
        <begin position="87"/>
        <end position="112"/>
    </location>
</feature>
<sequence>MSMIWRRYRATLGLAIVASAMLGLFCGLALYLTGNADYRAQAGWGGFFYWIALGAGLGIGTGLTACAGGVTAIWLRDRQLGRPSASRVLIGTVGASAGAAVLWLAFGVVAAVTGGAGYLYMFIGIAVMAGLTGAVLARTMLSRAERRRDGDVVEFRFNVS</sequence>
<gene>
    <name evidence="2" type="ORF">JOF34_000514</name>
</gene>
<dbReference type="Proteomes" id="UP001519362">
    <property type="component" value="Unassembled WGS sequence"/>
</dbReference>
<accession>A0ABS4ZF68</accession>
<name>A0ABS4ZF68_9MICO</name>
<feature type="transmembrane region" description="Helical" evidence="1">
    <location>
        <begin position="12"/>
        <end position="32"/>
    </location>
</feature>